<dbReference type="Pfam" id="PF00294">
    <property type="entry name" value="PfkB"/>
    <property type="match status" value="1"/>
</dbReference>
<organism evidence="4 5">
    <name type="scientific">Roseococcus pinisoli</name>
    <dbReference type="NCBI Taxonomy" id="2835040"/>
    <lineage>
        <taxon>Bacteria</taxon>
        <taxon>Pseudomonadati</taxon>
        <taxon>Pseudomonadota</taxon>
        <taxon>Alphaproteobacteria</taxon>
        <taxon>Acetobacterales</taxon>
        <taxon>Roseomonadaceae</taxon>
        <taxon>Roseococcus</taxon>
    </lineage>
</organism>
<evidence type="ECO:0000256" key="1">
    <source>
        <dbReference type="ARBA" id="ARBA00022679"/>
    </source>
</evidence>
<dbReference type="PANTHER" id="PTHR10584">
    <property type="entry name" value="SUGAR KINASE"/>
    <property type="match status" value="1"/>
</dbReference>
<dbReference type="Gene3D" id="3.40.1190.20">
    <property type="match status" value="1"/>
</dbReference>
<dbReference type="EMBL" id="JAHCDA010000004">
    <property type="protein sequence ID" value="MBS7813067.1"/>
    <property type="molecule type" value="Genomic_DNA"/>
</dbReference>
<name>A0ABS5QJG8_9PROT</name>
<comment type="caution">
    <text evidence="4">The sequence shown here is derived from an EMBL/GenBank/DDBJ whole genome shotgun (WGS) entry which is preliminary data.</text>
</comment>
<dbReference type="InterPro" id="IPR002139">
    <property type="entry name" value="Ribo/fructo_kinase"/>
</dbReference>
<proteinExistence type="predicted"/>
<dbReference type="InterPro" id="IPR011611">
    <property type="entry name" value="PfkB_dom"/>
</dbReference>
<reference evidence="4 5" key="1">
    <citation type="submission" date="2021-05" db="EMBL/GenBank/DDBJ databases">
        <title>Roseococcus sp. XZZS9, whole genome shotgun sequencing project.</title>
        <authorList>
            <person name="Zhao G."/>
            <person name="Shen L."/>
        </authorList>
    </citation>
    <scope>NUCLEOTIDE SEQUENCE [LARGE SCALE GENOMIC DNA]</scope>
    <source>
        <strain evidence="4 5">XZZS9</strain>
    </source>
</reference>
<sequence>MPHLPRPGETVLGEAGAALPGGKGLNQAIAAARDGGTVRFFGCVGADANGALLRETARSAGVDVTGLREVEEPTGLACVCVDAAGHNQIAVSIGANKRASAAQVEAIPPGATLLLQMEVPPAENATLLARGRAVGARLLLNLAPAAAMAPEALRALDLLILNESEAAWLGAQLGQVGDARSLHAALGIGVAVTEGERGVTAVTGEGLLHLPAHRVEVVDTVGAGDAWCGVLAAALDQGLPLEAAMRRANAAGALACTKPGAAPAMPQAAAIDALLGS</sequence>
<dbReference type="PANTHER" id="PTHR10584:SF166">
    <property type="entry name" value="RIBOKINASE"/>
    <property type="match status" value="1"/>
</dbReference>
<accession>A0ABS5QJG8</accession>
<dbReference type="SUPFAM" id="SSF53613">
    <property type="entry name" value="Ribokinase-like"/>
    <property type="match status" value="1"/>
</dbReference>
<dbReference type="PRINTS" id="PR00990">
    <property type="entry name" value="RIBOKINASE"/>
</dbReference>
<feature type="domain" description="Carbohydrate kinase PfkB" evidence="3">
    <location>
        <begin position="8"/>
        <end position="267"/>
    </location>
</feature>
<evidence type="ECO:0000313" key="5">
    <source>
        <dbReference type="Proteomes" id="UP000766336"/>
    </source>
</evidence>
<gene>
    <name evidence="4" type="ORF">KHU32_19130</name>
</gene>
<evidence type="ECO:0000256" key="2">
    <source>
        <dbReference type="ARBA" id="ARBA00022777"/>
    </source>
</evidence>
<dbReference type="InterPro" id="IPR029056">
    <property type="entry name" value="Ribokinase-like"/>
</dbReference>
<keyword evidence="5" id="KW-1185">Reference proteome</keyword>
<protein>
    <submittedName>
        <fullName evidence="4">Ribokinase</fullName>
    </submittedName>
</protein>
<dbReference type="Proteomes" id="UP000766336">
    <property type="component" value="Unassembled WGS sequence"/>
</dbReference>
<evidence type="ECO:0000313" key="4">
    <source>
        <dbReference type="EMBL" id="MBS7813067.1"/>
    </source>
</evidence>
<keyword evidence="2" id="KW-0418">Kinase</keyword>
<evidence type="ECO:0000259" key="3">
    <source>
        <dbReference type="Pfam" id="PF00294"/>
    </source>
</evidence>
<keyword evidence="1" id="KW-0808">Transferase</keyword>